<proteinExistence type="predicted"/>
<dbReference type="RefSeq" id="XP_019012883.2">
    <property type="nucleotide sequence ID" value="XM_019154143.2"/>
</dbReference>
<dbReference type="AlphaFoldDB" id="A0A1B9I843"/>
<evidence type="ECO:0000313" key="1">
    <source>
        <dbReference type="EMBL" id="OCF51664.1"/>
    </source>
</evidence>
<reference evidence="1" key="2">
    <citation type="submission" date="2016-07" db="EMBL/GenBank/DDBJ databases">
        <title>Evolution of pathogenesis and genome organization in the Tremellales.</title>
        <authorList>
            <person name="Cuomo C."/>
            <person name="Litvintseva A."/>
            <person name="Heitman J."/>
            <person name="Chen Y."/>
            <person name="Sun S."/>
            <person name="Springer D."/>
            <person name="Dromer F."/>
            <person name="Young S."/>
            <person name="Zeng Q."/>
            <person name="Chapman S."/>
            <person name="Gujja S."/>
            <person name="Saif S."/>
            <person name="Birren B."/>
        </authorList>
    </citation>
    <scope>NUCLEOTIDE SEQUENCE</scope>
    <source>
        <strain evidence="1">CBS 10737</strain>
    </source>
</reference>
<dbReference type="GeneID" id="30170748"/>
<protein>
    <submittedName>
        <fullName evidence="1">Uncharacterized protein</fullName>
    </submittedName>
</protein>
<reference evidence="1" key="1">
    <citation type="submission" date="2013-07" db="EMBL/GenBank/DDBJ databases">
        <title>The Genome Sequence of Cryptococcus pinus CBS10737.</title>
        <authorList>
            <consortium name="The Broad Institute Genome Sequencing Platform"/>
            <person name="Cuomo C."/>
            <person name="Litvintseva A."/>
            <person name="Chen Y."/>
            <person name="Heitman J."/>
            <person name="Sun S."/>
            <person name="Springer D."/>
            <person name="Dromer F."/>
            <person name="Young S.K."/>
            <person name="Zeng Q."/>
            <person name="Gargeya S."/>
            <person name="Fitzgerald M."/>
            <person name="Abouelleil A."/>
            <person name="Alvarado L."/>
            <person name="Berlin A.M."/>
            <person name="Chapman S.B."/>
            <person name="Dewar J."/>
            <person name="Goldberg J."/>
            <person name="Griggs A."/>
            <person name="Gujja S."/>
            <person name="Hansen M."/>
            <person name="Howarth C."/>
            <person name="Imamovic A."/>
            <person name="Larimer J."/>
            <person name="McCowan C."/>
            <person name="Murphy C."/>
            <person name="Pearson M."/>
            <person name="Priest M."/>
            <person name="Roberts A."/>
            <person name="Saif S."/>
            <person name="Shea T."/>
            <person name="Sykes S."/>
            <person name="Wortman J."/>
            <person name="Nusbaum C."/>
            <person name="Birren B."/>
        </authorList>
    </citation>
    <scope>NUCLEOTIDE SEQUENCE [LARGE SCALE GENOMIC DNA]</scope>
    <source>
        <strain evidence="1">CBS 10737</strain>
    </source>
</reference>
<dbReference type="EMBL" id="KV700115">
    <property type="protein sequence ID" value="OCF51664.1"/>
    <property type="molecule type" value="Genomic_DNA"/>
</dbReference>
<organism evidence="1">
    <name type="scientific">Kwoniella pini CBS 10737</name>
    <dbReference type="NCBI Taxonomy" id="1296096"/>
    <lineage>
        <taxon>Eukaryota</taxon>
        <taxon>Fungi</taxon>
        <taxon>Dikarya</taxon>
        <taxon>Basidiomycota</taxon>
        <taxon>Agaricomycotina</taxon>
        <taxon>Tremellomycetes</taxon>
        <taxon>Tremellales</taxon>
        <taxon>Cryptococcaceae</taxon>
        <taxon>Kwoniella</taxon>
    </lineage>
</organism>
<dbReference type="KEGG" id="kpin:30170748"/>
<name>A0A1B9I843_9TREE</name>
<gene>
    <name evidence="1" type="ORF">I206_02379</name>
</gene>
<accession>A0A1B9I843</accession>
<sequence>MPDRTYQLAERLREVFVDPEYHHHVNTDMPSAEQSDIRESSQETFEGYQDELNPETVTGQLGTFVYSKKDKPMNVNLYTYLDRSKQSYSAKGLLQGPTAIIGNSCNVSETIYDDKGKTKLEDFKFFQTEWYTNAIQGQFRSTKDKSI</sequence>